<dbReference type="SUPFAM" id="SSF54909">
    <property type="entry name" value="Dimeric alpha+beta barrel"/>
    <property type="match status" value="1"/>
</dbReference>
<gene>
    <name evidence="2" type="ORF">CNECB9_3940023</name>
</gene>
<evidence type="ECO:0000313" key="2">
    <source>
        <dbReference type="EMBL" id="SCU79997.1"/>
    </source>
</evidence>
<dbReference type="EMBL" id="FMSH01000328">
    <property type="protein sequence ID" value="SCU79997.1"/>
    <property type="molecule type" value="Genomic_DNA"/>
</dbReference>
<feature type="domain" description="EthD" evidence="1">
    <location>
        <begin position="10"/>
        <end position="89"/>
    </location>
</feature>
<dbReference type="PANTHER" id="PTHR40260:SF2">
    <property type="entry name" value="BLR8190 PROTEIN"/>
    <property type="match status" value="1"/>
</dbReference>
<dbReference type="Pfam" id="PF07110">
    <property type="entry name" value="EthD"/>
    <property type="match status" value="1"/>
</dbReference>
<dbReference type="RefSeq" id="WP_340527162.1">
    <property type="nucleotide sequence ID" value="NZ_FMSH01000328.1"/>
</dbReference>
<reference evidence="2" key="1">
    <citation type="submission" date="2016-09" db="EMBL/GenBank/DDBJ databases">
        <authorList>
            <person name="Capua I."/>
            <person name="De Benedictis P."/>
            <person name="Joannis T."/>
            <person name="Lombin L.H."/>
            <person name="Cattoli G."/>
        </authorList>
    </citation>
    <scope>NUCLEOTIDE SEQUENCE</scope>
    <source>
        <strain evidence="2">B9</strain>
    </source>
</reference>
<dbReference type="AlphaFoldDB" id="A0A1K0JHZ6"/>
<organism evidence="2">
    <name type="scientific">Cupriavidus necator</name>
    <name type="common">Alcaligenes eutrophus</name>
    <name type="synonym">Ralstonia eutropha</name>
    <dbReference type="NCBI Taxonomy" id="106590"/>
    <lineage>
        <taxon>Bacteria</taxon>
        <taxon>Pseudomonadati</taxon>
        <taxon>Pseudomonadota</taxon>
        <taxon>Betaproteobacteria</taxon>
        <taxon>Burkholderiales</taxon>
        <taxon>Burkholderiaceae</taxon>
        <taxon>Cupriavidus</taxon>
    </lineage>
</organism>
<evidence type="ECO:0000259" key="1">
    <source>
        <dbReference type="Pfam" id="PF07110"/>
    </source>
</evidence>
<dbReference type="Gene3D" id="3.30.70.100">
    <property type="match status" value="1"/>
</dbReference>
<protein>
    <submittedName>
        <fullName evidence="2">Uncharacterized 11.0 kDa protein in thcB-thcC intergenic region</fullName>
    </submittedName>
</protein>
<dbReference type="PANTHER" id="PTHR40260">
    <property type="entry name" value="BLR8190 PROTEIN"/>
    <property type="match status" value="1"/>
</dbReference>
<name>A0A1K0JHZ6_CUPNE</name>
<dbReference type="GO" id="GO:0016491">
    <property type="term" value="F:oxidoreductase activity"/>
    <property type="evidence" value="ECO:0007669"/>
    <property type="project" value="InterPro"/>
</dbReference>
<sequence length="102" mass="10720">MARLVVLYKKPADTAAFDSYYFSTHVPIAKKIAGLRRYEVSSGPVASPAGDSPFHLVAVLSFDSLAALQQAMASPEGAAAAADLANFAQAGVDMLIFDTKEV</sequence>
<dbReference type="NCBIfam" id="TIGR02118">
    <property type="entry name" value="EthD family reductase"/>
    <property type="match status" value="1"/>
</dbReference>
<dbReference type="InterPro" id="IPR009799">
    <property type="entry name" value="EthD_dom"/>
</dbReference>
<accession>A0A1K0JHZ6</accession>
<proteinExistence type="predicted"/>
<dbReference type="InterPro" id="IPR011008">
    <property type="entry name" value="Dimeric_a/b-barrel"/>
</dbReference>